<feature type="compositionally biased region" description="Pro residues" evidence="1">
    <location>
        <begin position="58"/>
        <end position="75"/>
    </location>
</feature>
<accession>A0A9P4M3J7</accession>
<dbReference type="AlphaFoldDB" id="A0A9P4M3J7"/>
<comment type="caution">
    <text evidence="3">The sequence shown here is derived from an EMBL/GenBank/DDBJ whole genome shotgun (WGS) entry which is preliminary data.</text>
</comment>
<protein>
    <recommendedName>
        <fullName evidence="2">DUF7514 domain-containing protein</fullName>
    </recommendedName>
</protein>
<dbReference type="PANTHER" id="PTHR39611:SF1">
    <property type="entry name" value="HYDROXYPROLINE-RICH GLYCOPROTEIN DZ-HRGP"/>
    <property type="match status" value="1"/>
</dbReference>
<dbReference type="EMBL" id="ML978129">
    <property type="protein sequence ID" value="KAF2096791.1"/>
    <property type="molecule type" value="Genomic_DNA"/>
</dbReference>
<feature type="region of interest" description="Disordered" evidence="1">
    <location>
        <begin position="394"/>
        <end position="522"/>
    </location>
</feature>
<organism evidence="3 4">
    <name type="scientific">Rhizodiscina lignyota</name>
    <dbReference type="NCBI Taxonomy" id="1504668"/>
    <lineage>
        <taxon>Eukaryota</taxon>
        <taxon>Fungi</taxon>
        <taxon>Dikarya</taxon>
        <taxon>Ascomycota</taxon>
        <taxon>Pezizomycotina</taxon>
        <taxon>Dothideomycetes</taxon>
        <taxon>Pleosporomycetidae</taxon>
        <taxon>Aulographales</taxon>
        <taxon>Rhizodiscinaceae</taxon>
        <taxon>Rhizodiscina</taxon>
    </lineage>
</organism>
<dbReference type="Pfam" id="PF24355">
    <property type="entry name" value="DUF7514"/>
    <property type="match status" value="1"/>
</dbReference>
<dbReference type="InterPro" id="IPR055936">
    <property type="entry name" value="DUF7514"/>
</dbReference>
<feature type="region of interest" description="Disordered" evidence="1">
    <location>
        <begin position="126"/>
        <end position="235"/>
    </location>
</feature>
<feature type="domain" description="DUF7514" evidence="2">
    <location>
        <begin position="244"/>
        <end position="406"/>
    </location>
</feature>
<dbReference type="OrthoDB" id="5413703at2759"/>
<feature type="compositionally biased region" description="Pro residues" evidence="1">
    <location>
        <begin position="141"/>
        <end position="154"/>
    </location>
</feature>
<proteinExistence type="predicted"/>
<feature type="compositionally biased region" description="Basic and acidic residues" evidence="1">
    <location>
        <begin position="202"/>
        <end position="233"/>
    </location>
</feature>
<evidence type="ECO:0000313" key="4">
    <source>
        <dbReference type="Proteomes" id="UP000799772"/>
    </source>
</evidence>
<dbReference type="Proteomes" id="UP000799772">
    <property type="component" value="Unassembled WGS sequence"/>
</dbReference>
<name>A0A9P4M3J7_9PEZI</name>
<sequence>MSYDPYSNPPPPPPPPPQQQQQPYPPYPPSEQHPNLYPPYMPYDVSQYAPDPRSQSLPYPPEGPDGRPRVPPPTYHHPSQPHIFEAVNQAFDKSEPMPPSHNGTSQISPDLIQQITQQITESVRTQVLNELQASATVPPQSHGPPHQPSMPIPVPQQANLNSPLTSTSSMPVYTPPSPTRHDEDESDDNDTIPPSEPRRHHKEDLSGRYGDRSVPMEERSRSRPPIERTRTSEEETTLEKIWQPLFDSENRPTNRLSQFLCGLALHLIEDYEPKKSLVIPPAKMLRFYDEVALDREPYPWRDLFTKLKYDTLSRIYRSLGCTHHFIQDAPNSQPSVPALTPEGFCQWLTLLIQAHPETEFNRLAMAVRDMPISNADDPRERFPKELSRRLFPKHHNSEIRHRCSAALLPPPPPGGPPRMNSESVPPPRVAESMPPRVSESVPPRMPDMTRIPDMPLPPPQATPGARETRTSPPPASVGSAPTPGAFTERERAPYSASVPGGTSTAPTEGLPFRNDSTATDASVGAVPASVVSDSAAYAGTSPLERVTSLPIERERKPYIAREGQGKIYESGRGNGSDATLKPTSIPDSIKKETDAARRRRSSSQSYSMPPPPTNTTRTHHPSLSASSLSGTPTPNVPPTSATASAAATTGLSRSDTTKRARSPTGSVGSNGYGSAPPAAATYGTGSQVYSGSEDEEYAARKREERRERERERDRDHDDDDRRERRKDREREERREREKEREREERREREREYERRERDKYREPDRDRDSDRSDRREKTKEYDKDYERRERERVDRDRDRVREPSAYRLQADERDRYDDDVSTYSTRSEPPHSHHRRTTTGGTNGYGPPPTGSSTTRGGY</sequence>
<evidence type="ECO:0000313" key="3">
    <source>
        <dbReference type="EMBL" id="KAF2096791.1"/>
    </source>
</evidence>
<dbReference type="PANTHER" id="PTHR39611">
    <property type="entry name" value="HYDROXYPROLINE-RICH GLYCOPROTEIN DZ-HRGP-RELATED"/>
    <property type="match status" value="1"/>
</dbReference>
<feature type="region of interest" description="Disordered" evidence="1">
    <location>
        <begin position="1"/>
        <end position="81"/>
    </location>
</feature>
<keyword evidence="4" id="KW-1185">Reference proteome</keyword>
<evidence type="ECO:0000256" key="1">
    <source>
        <dbReference type="SAM" id="MobiDB-lite"/>
    </source>
</evidence>
<evidence type="ECO:0000259" key="2">
    <source>
        <dbReference type="Pfam" id="PF24355"/>
    </source>
</evidence>
<feature type="compositionally biased region" description="Pro residues" evidence="1">
    <location>
        <begin position="7"/>
        <end position="41"/>
    </location>
</feature>
<feature type="compositionally biased region" description="Low complexity" evidence="1">
    <location>
        <begin position="638"/>
        <end position="649"/>
    </location>
</feature>
<feature type="region of interest" description="Disordered" evidence="1">
    <location>
        <begin position="538"/>
        <end position="859"/>
    </location>
</feature>
<feature type="compositionally biased region" description="Polar residues" evidence="1">
    <location>
        <begin position="156"/>
        <end position="171"/>
    </location>
</feature>
<reference evidence="3" key="1">
    <citation type="journal article" date="2020" name="Stud. Mycol.">
        <title>101 Dothideomycetes genomes: a test case for predicting lifestyles and emergence of pathogens.</title>
        <authorList>
            <person name="Haridas S."/>
            <person name="Albert R."/>
            <person name="Binder M."/>
            <person name="Bloem J."/>
            <person name="Labutti K."/>
            <person name="Salamov A."/>
            <person name="Andreopoulos B."/>
            <person name="Baker S."/>
            <person name="Barry K."/>
            <person name="Bills G."/>
            <person name="Bluhm B."/>
            <person name="Cannon C."/>
            <person name="Castanera R."/>
            <person name="Culley D."/>
            <person name="Daum C."/>
            <person name="Ezra D."/>
            <person name="Gonzalez J."/>
            <person name="Henrissat B."/>
            <person name="Kuo A."/>
            <person name="Liang C."/>
            <person name="Lipzen A."/>
            <person name="Lutzoni F."/>
            <person name="Magnuson J."/>
            <person name="Mondo S."/>
            <person name="Nolan M."/>
            <person name="Ohm R."/>
            <person name="Pangilinan J."/>
            <person name="Park H.-J."/>
            <person name="Ramirez L."/>
            <person name="Alfaro M."/>
            <person name="Sun H."/>
            <person name="Tritt A."/>
            <person name="Yoshinaga Y."/>
            <person name="Zwiers L.-H."/>
            <person name="Turgeon B."/>
            <person name="Goodwin S."/>
            <person name="Spatafora J."/>
            <person name="Crous P."/>
            <person name="Grigoriev I."/>
        </authorList>
    </citation>
    <scope>NUCLEOTIDE SEQUENCE</scope>
    <source>
        <strain evidence="3">CBS 133067</strain>
    </source>
</reference>
<feature type="compositionally biased region" description="Basic and acidic residues" evidence="1">
    <location>
        <begin position="697"/>
        <end position="818"/>
    </location>
</feature>
<gene>
    <name evidence="3" type="ORF">NA57DRAFT_58678</name>
</gene>
<feature type="compositionally biased region" description="Polar residues" evidence="1">
    <location>
        <begin position="126"/>
        <end position="137"/>
    </location>
</feature>